<protein>
    <submittedName>
        <fullName evidence="5">Phosphoribosyl-dephospho-CoA transferase</fullName>
    </submittedName>
</protein>
<accession>A0ABM7YNG8</accession>
<evidence type="ECO:0000256" key="1">
    <source>
        <dbReference type="ARBA" id="ARBA00022679"/>
    </source>
</evidence>
<dbReference type="EMBL" id="AP025730">
    <property type="protein sequence ID" value="BDI06007.1"/>
    <property type="molecule type" value="Genomic_DNA"/>
</dbReference>
<keyword evidence="6" id="KW-1185">Reference proteome</keyword>
<proteinExistence type="predicted"/>
<dbReference type="RefSeq" id="WP_251969330.1">
    <property type="nucleotide sequence ID" value="NZ_AP025730.1"/>
</dbReference>
<name>A0ABM7YNG8_9BURK</name>
<dbReference type="Pfam" id="PF10620">
    <property type="entry name" value="MdcG"/>
    <property type="match status" value="1"/>
</dbReference>
<reference evidence="5" key="1">
    <citation type="submission" date="2022-04" db="EMBL/GenBank/DDBJ databases">
        <title>Whole genome sequence of Sphaerotilus sp. FB-5.</title>
        <authorList>
            <person name="Takeda M."/>
            <person name="Narihara S."/>
            <person name="Akimoto M."/>
            <person name="Akimoto R."/>
            <person name="Nishiyashiki S."/>
            <person name="Murakami T."/>
        </authorList>
    </citation>
    <scope>NUCLEOTIDE SEQUENCE</scope>
    <source>
        <strain evidence="5">FB-5</strain>
    </source>
</reference>
<evidence type="ECO:0000259" key="4">
    <source>
        <dbReference type="Pfam" id="PF20866"/>
    </source>
</evidence>
<keyword evidence="1 5" id="KW-0808">Transferase</keyword>
<dbReference type="NCBIfam" id="TIGR03135">
    <property type="entry name" value="malonate_mdcG"/>
    <property type="match status" value="1"/>
</dbReference>
<evidence type="ECO:0000259" key="3">
    <source>
        <dbReference type="Pfam" id="PF10620"/>
    </source>
</evidence>
<evidence type="ECO:0000256" key="2">
    <source>
        <dbReference type="ARBA" id="ARBA00022695"/>
    </source>
</evidence>
<dbReference type="InterPro" id="IPR049180">
    <property type="entry name" value="MdcG_C"/>
</dbReference>
<dbReference type="Proteomes" id="UP001057498">
    <property type="component" value="Chromosome"/>
</dbReference>
<gene>
    <name evidence="5" type="primary">mdcG</name>
    <name evidence="5" type="ORF">CATMQ487_29770</name>
</gene>
<dbReference type="GO" id="GO:0016740">
    <property type="term" value="F:transferase activity"/>
    <property type="evidence" value="ECO:0007669"/>
    <property type="project" value="UniProtKB-KW"/>
</dbReference>
<evidence type="ECO:0000313" key="5">
    <source>
        <dbReference type="EMBL" id="BDI06007.1"/>
    </source>
</evidence>
<evidence type="ECO:0000313" key="6">
    <source>
        <dbReference type="Proteomes" id="UP001057498"/>
    </source>
</evidence>
<organism evidence="5 6">
    <name type="scientific">Sphaerotilus microaerophilus</name>
    <dbReference type="NCBI Taxonomy" id="2914710"/>
    <lineage>
        <taxon>Bacteria</taxon>
        <taxon>Pseudomonadati</taxon>
        <taxon>Pseudomonadota</taxon>
        <taxon>Betaproteobacteria</taxon>
        <taxon>Burkholderiales</taxon>
        <taxon>Sphaerotilaceae</taxon>
        <taxon>Sphaerotilus</taxon>
    </lineage>
</organism>
<keyword evidence="2" id="KW-0548">Nucleotidyltransferase</keyword>
<dbReference type="InterPro" id="IPR017557">
    <property type="entry name" value="Holo-ACP_synthase"/>
</dbReference>
<feature type="domain" description="Phosphoribosyl-dephospho-CoA transferase MdcG N-terminal" evidence="4">
    <location>
        <begin position="5"/>
        <end position="86"/>
    </location>
</feature>
<sequence length="226" mass="24786">MPPLRRHQLLCLNALGWADLAGQVEAGLPDTVLQLWRSRRLPLVLCRQPLAGPHARLCAGLPLPTRWARRRCAVQVPREGIAYFAEFPTTLQVLPGVPVAHRDSLVRLSQQLAMAGLRAQVYGSFGWQALTGLAYVREGSDLDLWVGVAHAAEADLASRCLQQCDAAGETGLRLDGELVFPHGDAVSWREWLRFRAGGSRSLLVKALHGARLCHEVPQPEPELCCA</sequence>
<dbReference type="Pfam" id="PF20866">
    <property type="entry name" value="MdcG_N"/>
    <property type="match status" value="1"/>
</dbReference>
<feature type="domain" description="Phosphoribosyl-dephospho-CoA transferase MdcG C-terminal" evidence="3">
    <location>
        <begin position="95"/>
        <end position="214"/>
    </location>
</feature>
<dbReference type="InterPro" id="IPR048903">
    <property type="entry name" value="MdcG_N"/>
</dbReference>